<dbReference type="EMBL" id="KT339177">
    <property type="protein sequence ID" value="ALA06978.1"/>
    <property type="molecule type" value="Genomic_DNA"/>
</dbReference>
<proteinExistence type="predicted"/>
<protein>
    <submittedName>
        <fullName evidence="1">Uncharacterized protein</fullName>
    </submittedName>
</protein>
<dbReference type="KEGG" id="vg:26797790"/>
<dbReference type="Proteomes" id="UP000204630">
    <property type="component" value="Segment"/>
</dbReference>
<accession>A0A0N7E0N9</accession>
<evidence type="ECO:0000313" key="1">
    <source>
        <dbReference type="EMBL" id="ALA06978.1"/>
    </source>
</evidence>
<dbReference type="GeneID" id="26797790"/>
<name>A0A0N7E0N9_9CAUD</name>
<organism evidence="1 2">
    <name type="scientific">Lactococcus phage GE1</name>
    <dbReference type="NCBI Taxonomy" id="1698369"/>
    <lineage>
        <taxon>Viruses</taxon>
        <taxon>Duplodnaviria</taxon>
        <taxon>Heunggongvirae</taxon>
        <taxon>Uroviricota</taxon>
        <taxon>Caudoviricetes</taxon>
        <taxon>Chertseyvirus</taxon>
        <taxon>Chertseyvirus GE1</taxon>
    </lineage>
</organism>
<keyword evidence="2" id="KW-1185">Reference proteome</keyword>
<reference evidence="1 2" key="1">
    <citation type="journal article" date="2015" name="Appl. Environ. Microbiol.">
        <title>A virulent phage infecting Lactococcus garvieae, with homology to Lactococcus lactis phages.</title>
        <authorList>
            <person name="Eraclio G."/>
            <person name="Tremblay D.M."/>
            <person name="Lacelle-Cote A."/>
            <person name="Labrie S.J."/>
            <person name="Fortina M.G."/>
            <person name="Moineau S."/>
        </authorList>
    </citation>
    <scope>NUCLEOTIDE SEQUENCE [LARGE SCALE GENOMIC DNA]</scope>
</reference>
<sequence>MNMDQLLKEYNKKKALRDKYLDMLDDGKESIVEVSNRTGRSIAHIQYSNTQFMRKAMDRQKDMDKIAEKMEEINK</sequence>
<dbReference type="RefSeq" id="YP_009226652.1">
    <property type="nucleotide sequence ID" value="NC_029118.1"/>
</dbReference>
<evidence type="ECO:0000313" key="2">
    <source>
        <dbReference type="Proteomes" id="UP000204630"/>
    </source>
</evidence>